<dbReference type="FunFam" id="3.30.70.1350:FF:000001">
    <property type="entry name" value="Metal tolerance protein 11"/>
    <property type="match status" value="1"/>
</dbReference>
<feature type="transmembrane region" description="Helical" evidence="8">
    <location>
        <begin position="83"/>
        <end position="105"/>
    </location>
</feature>
<evidence type="ECO:0000256" key="6">
    <source>
        <dbReference type="ARBA" id="ARBA00023065"/>
    </source>
</evidence>
<feature type="transmembrane region" description="Helical" evidence="8">
    <location>
        <begin position="200"/>
        <end position="217"/>
    </location>
</feature>
<dbReference type="Gene3D" id="3.30.70.1350">
    <property type="entry name" value="Cation efflux protein, cytoplasmic domain"/>
    <property type="match status" value="1"/>
</dbReference>
<evidence type="ECO:0000256" key="4">
    <source>
        <dbReference type="ARBA" id="ARBA00022692"/>
    </source>
</evidence>
<dbReference type="NCBIfam" id="TIGR01297">
    <property type="entry name" value="CDF"/>
    <property type="match status" value="1"/>
</dbReference>
<feature type="transmembrane region" description="Helical" evidence="8">
    <location>
        <begin position="126"/>
        <end position="143"/>
    </location>
</feature>
<reference evidence="11" key="1">
    <citation type="submission" date="2020-10" db="EMBL/GenBank/DDBJ databases">
        <authorList>
            <person name="Kikuchi T."/>
        </authorList>
    </citation>
    <scope>NUCLEOTIDE SEQUENCE</scope>
    <source>
        <strain evidence="11">NKZ352</strain>
    </source>
</reference>
<comment type="subcellular location">
    <subcellularLocation>
        <location evidence="1">Endomembrane system</location>
        <topology evidence="1">Multi-pass membrane protein</topology>
    </subcellularLocation>
</comment>
<evidence type="ECO:0000313" key="12">
    <source>
        <dbReference type="Proteomes" id="UP000835052"/>
    </source>
</evidence>
<protein>
    <recommendedName>
        <fullName evidence="13">Cation efflux protein cytoplasmic domain-containing protein</fullName>
    </recommendedName>
</protein>
<evidence type="ECO:0000256" key="1">
    <source>
        <dbReference type="ARBA" id="ARBA00004127"/>
    </source>
</evidence>
<dbReference type="Pfam" id="PF01545">
    <property type="entry name" value="Cation_efflux"/>
    <property type="match status" value="1"/>
</dbReference>
<proteinExistence type="inferred from homology"/>
<dbReference type="InterPro" id="IPR002524">
    <property type="entry name" value="Cation_efflux"/>
</dbReference>
<dbReference type="AlphaFoldDB" id="A0A8S1H1Y3"/>
<dbReference type="InterPro" id="IPR027469">
    <property type="entry name" value="Cation_efflux_TMD_sf"/>
</dbReference>
<evidence type="ECO:0008006" key="13">
    <source>
        <dbReference type="Google" id="ProtNLM"/>
    </source>
</evidence>
<organism evidence="11 12">
    <name type="scientific">Caenorhabditis auriculariae</name>
    <dbReference type="NCBI Taxonomy" id="2777116"/>
    <lineage>
        <taxon>Eukaryota</taxon>
        <taxon>Metazoa</taxon>
        <taxon>Ecdysozoa</taxon>
        <taxon>Nematoda</taxon>
        <taxon>Chromadorea</taxon>
        <taxon>Rhabditida</taxon>
        <taxon>Rhabditina</taxon>
        <taxon>Rhabditomorpha</taxon>
        <taxon>Rhabditoidea</taxon>
        <taxon>Rhabditidae</taxon>
        <taxon>Peloderinae</taxon>
        <taxon>Caenorhabditis</taxon>
    </lineage>
</organism>
<sequence length="337" mass="38115">MTVFCNTGYFKKRELKKFYKRQNEIVEGWKSDEKLLSLEGGKSNLRNDTEKVWDTRISTVTVILNVLLIGAKIFAAIESRSLSILASVVDSLMDVVAGLIVWYTCKKIENTNKNHYPVGLNKLEPLTVVLVGMLMIFANMVVVQESATETILGKLCPRVDLSILIILCTGTSIKFVLFLICRVRRSAACLVLAIDQRNDCMTNLVALAGAFIGHRWWVYADPIGAFLVSGFIIVTWAGTIKEHVPFLIGRSADPEFIHRVTNVSINHDERIRSLDMVYVYHFGANFLVEVHVVLDARTTLKDAHDISELLQCKIERLPYVERAFVHCDYQHDGDEHL</sequence>
<accession>A0A8S1H1Y3</accession>
<feature type="domain" description="Cation efflux protein transmembrane" evidence="9">
    <location>
        <begin position="59"/>
        <end position="247"/>
    </location>
</feature>
<dbReference type="InterPro" id="IPR050291">
    <property type="entry name" value="CDF_Transporter"/>
</dbReference>
<feature type="transmembrane region" description="Helical" evidence="8">
    <location>
        <begin position="163"/>
        <end position="180"/>
    </location>
</feature>
<dbReference type="PANTHER" id="PTHR43840">
    <property type="entry name" value="MITOCHONDRIAL METAL TRANSPORTER 1-RELATED"/>
    <property type="match status" value="1"/>
</dbReference>
<keyword evidence="6" id="KW-0406">Ion transport</keyword>
<dbReference type="Pfam" id="PF16916">
    <property type="entry name" value="ZT_dimer"/>
    <property type="match status" value="1"/>
</dbReference>
<dbReference type="SUPFAM" id="SSF160240">
    <property type="entry name" value="Cation efflux protein cytoplasmic domain-like"/>
    <property type="match status" value="1"/>
</dbReference>
<keyword evidence="5 8" id="KW-1133">Transmembrane helix</keyword>
<evidence type="ECO:0000259" key="10">
    <source>
        <dbReference type="Pfam" id="PF16916"/>
    </source>
</evidence>
<comment type="caution">
    <text evidence="11">The sequence shown here is derived from an EMBL/GenBank/DDBJ whole genome shotgun (WGS) entry which is preliminary data.</text>
</comment>
<keyword evidence="12" id="KW-1185">Reference proteome</keyword>
<keyword evidence="3" id="KW-0813">Transport</keyword>
<evidence type="ECO:0000259" key="9">
    <source>
        <dbReference type="Pfam" id="PF01545"/>
    </source>
</evidence>
<dbReference type="PANTHER" id="PTHR43840:SF8">
    <property type="entry name" value="CATION EFFLUX PROTEIN CYTOPLASMIC DOMAIN-CONTAINING PROTEIN"/>
    <property type="match status" value="1"/>
</dbReference>
<keyword evidence="4 8" id="KW-0812">Transmembrane</keyword>
<comment type="similarity">
    <text evidence="2">Belongs to the cation diffusion facilitator (CDF) transporter (TC 2.A.4) family. SLC30A subfamily.</text>
</comment>
<dbReference type="EMBL" id="CAJGYM010000010">
    <property type="protein sequence ID" value="CAD6189342.1"/>
    <property type="molecule type" value="Genomic_DNA"/>
</dbReference>
<dbReference type="GO" id="GO:0012505">
    <property type="term" value="C:endomembrane system"/>
    <property type="evidence" value="ECO:0007669"/>
    <property type="project" value="UniProtKB-SubCell"/>
</dbReference>
<gene>
    <name evidence="11" type="ORF">CAUJ_LOCUS5261</name>
</gene>
<evidence type="ECO:0000256" key="5">
    <source>
        <dbReference type="ARBA" id="ARBA00022989"/>
    </source>
</evidence>
<keyword evidence="7 8" id="KW-0472">Membrane</keyword>
<dbReference type="GO" id="GO:0016020">
    <property type="term" value="C:membrane"/>
    <property type="evidence" value="ECO:0007669"/>
    <property type="project" value="InterPro"/>
</dbReference>
<dbReference type="InterPro" id="IPR058533">
    <property type="entry name" value="Cation_efflux_TM"/>
</dbReference>
<dbReference type="FunFam" id="1.20.1510.10:FF:000005">
    <property type="entry name" value="Putative Cation diffusion facilitator 1"/>
    <property type="match status" value="1"/>
</dbReference>
<evidence type="ECO:0000256" key="2">
    <source>
        <dbReference type="ARBA" id="ARBA00008873"/>
    </source>
</evidence>
<dbReference type="SUPFAM" id="SSF161111">
    <property type="entry name" value="Cation efflux protein transmembrane domain-like"/>
    <property type="match status" value="1"/>
</dbReference>
<feature type="transmembrane region" description="Helical" evidence="8">
    <location>
        <begin position="57"/>
        <end position="77"/>
    </location>
</feature>
<dbReference type="Proteomes" id="UP000835052">
    <property type="component" value="Unassembled WGS sequence"/>
</dbReference>
<evidence type="ECO:0000256" key="7">
    <source>
        <dbReference type="ARBA" id="ARBA00023136"/>
    </source>
</evidence>
<feature type="domain" description="Cation efflux protein cytoplasmic" evidence="10">
    <location>
        <begin position="253"/>
        <end position="328"/>
    </location>
</feature>
<name>A0A8S1H1Y3_9PELO</name>
<dbReference type="InterPro" id="IPR027470">
    <property type="entry name" value="Cation_efflux_CTD"/>
</dbReference>
<dbReference type="InterPro" id="IPR036837">
    <property type="entry name" value="Cation_efflux_CTD_sf"/>
</dbReference>
<dbReference type="GO" id="GO:0008324">
    <property type="term" value="F:monoatomic cation transmembrane transporter activity"/>
    <property type="evidence" value="ECO:0007669"/>
    <property type="project" value="InterPro"/>
</dbReference>
<dbReference type="OrthoDB" id="78296at2759"/>
<evidence type="ECO:0000256" key="8">
    <source>
        <dbReference type="SAM" id="Phobius"/>
    </source>
</evidence>
<feature type="transmembrane region" description="Helical" evidence="8">
    <location>
        <begin position="223"/>
        <end position="240"/>
    </location>
</feature>
<evidence type="ECO:0000313" key="11">
    <source>
        <dbReference type="EMBL" id="CAD6189342.1"/>
    </source>
</evidence>
<evidence type="ECO:0000256" key="3">
    <source>
        <dbReference type="ARBA" id="ARBA00022448"/>
    </source>
</evidence>
<dbReference type="Gene3D" id="1.20.1510.10">
    <property type="entry name" value="Cation efflux protein transmembrane domain"/>
    <property type="match status" value="1"/>
</dbReference>